<evidence type="ECO:0000313" key="2">
    <source>
        <dbReference type="Proteomes" id="UP001164929"/>
    </source>
</evidence>
<protein>
    <submittedName>
        <fullName evidence="1">Uncharacterized protein</fullName>
    </submittedName>
</protein>
<proteinExistence type="predicted"/>
<reference evidence="1" key="1">
    <citation type="journal article" date="2023" name="Mol. Ecol. Resour.">
        <title>Chromosome-level genome assembly of a triploid poplar Populus alba 'Berolinensis'.</title>
        <authorList>
            <person name="Chen S."/>
            <person name="Yu Y."/>
            <person name="Wang X."/>
            <person name="Wang S."/>
            <person name="Zhang T."/>
            <person name="Zhou Y."/>
            <person name="He R."/>
            <person name="Meng N."/>
            <person name="Wang Y."/>
            <person name="Liu W."/>
            <person name="Liu Z."/>
            <person name="Liu J."/>
            <person name="Guo Q."/>
            <person name="Huang H."/>
            <person name="Sederoff R.R."/>
            <person name="Wang G."/>
            <person name="Qu G."/>
            <person name="Chen S."/>
        </authorList>
    </citation>
    <scope>NUCLEOTIDE SEQUENCE</scope>
    <source>
        <strain evidence="1">SC-2020</strain>
    </source>
</reference>
<dbReference type="Proteomes" id="UP001164929">
    <property type="component" value="Chromosome 15"/>
</dbReference>
<name>A0AAD6LQ63_9ROSI</name>
<accession>A0AAD6LQ63</accession>
<comment type="caution">
    <text evidence="1">The sequence shown here is derived from an EMBL/GenBank/DDBJ whole genome shotgun (WGS) entry which is preliminary data.</text>
</comment>
<sequence length="42" mass="4949">MKWESAATILFPYFHKSCISCCGWSENRISCCSVFVKWKRKS</sequence>
<dbReference type="AlphaFoldDB" id="A0AAD6LQ63"/>
<keyword evidence="2" id="KW-1185">Reference proteome</keyword>
<gene>
    <name evidence="1" type="ORF">NC653_035533</name>
</gene>
<dbReference type="EMBL" id="JAQIZT010000015">
    <property type="protein sequence ID" value="KAJ6971292.1"/>
    <property type="molecule type" value="Genomic_DNA"/>
</dbReference>
<evidence type="ECO:0000313" key="1">
    <source>
        <dbReference type="EMBL" id="KAJ6971292.1"/>
    </source>
</evidence>
<organism evidence="1 2">
    <name type="scientific">Populus alba x Populus x berolinensis</name>
    <dbReference type="NCBI Taxonomy" id="444605"/>
    <lineage>
        <taxon>Eukaryota</taxon>
        <taxon>Viridiplantae</taxon>
        <taxon>Streptophyta</taxon>
        <taxon>Embryophyta</taxon>
        <taxon>Tracheophyta</taxon>
        <taxon>Spermatophyta</taxon>
        <taxon>Magnoliopsida</taxon>
        <taxon>eudicotyledons</taxon>
        <taxon>Gunneridae</taxon>
        <taxon>Pentapetalae</taxon>
        <taxon>rosids</taxon>
        <taxon>fabids</taxon>
        <taxon>Malpighiales</taxon>
        <taxon>Salicaceae</taxon>
        <taxon>Saliceae</taxon>
        <taxon>Populus</taxon>
    </lineage>
</organism>